<dbReference type="InterPro" id="IPR036063">
    <property type="entry name" value="Smr_dom_sf"/>
</dbReference>
<dbReference type="EMBL" id="ASPP01026494">
    <property type="protein sequence ID" value="ETO07116.1"/>
    <property type="molecule type" value="Genomic_DNA"/>
</dbReference>
<proteinExistence type="predicted"/>
<dbReference type="Pfam" id="PF13812">
    <property type="entry name" value="PPR_3"/>
    <property type="match status" value="1"/>
</dbReference>
<dbReference type="PANTHER" id="PTHR47447:SF17">
    <property type="entry name" value="OS12G0638900 PROTEIN"/>
    <property type="match status" value="1"/>
</dbReference>
<dbReference type="Proteomes" id="UP000023152">
    <property type="component" value="Unassembled WGS sequence"/>
</dbReference>
<evidence type="ECO:0008006" key="4">
    <source>
        <dbReference type="Google" id="ProtNLM"/>
    </source>
</evidence>
<evidence type="ECO:0000256" key="1">
    <source>
        <dbReference type="ARBA" id="ARBA00022737"/>
    </source>
</evidence>
<evidence type="ECO:0000313" key="2">
    <source>
        <dbReference type="EMBL" id="ETO07116.1"/>
    </source>
</evidence>
<reference evidence="2 3" key="1">
    <citation type="journal article" date="2013" name="Curr. Biol.">
        <title>The Genome of the Foraminiferan Reticulomyxa filosa.</title>
        <authorList>
            <person name="Glockner G."/>
            <person name="Hulsmann N."/>
            <person name="Schleicher M."/>
            <person name="Noegel A.A."/>
            <person name="Eichinger L."/>
            <person name="Gallinger C."/>
            <person name="Pawlowski J."/>
            <person name="Sierra R."/>
            <person name="Euteneuer U."/>
            <person name="Pillet L."/>
            <person name="Moustafa A."/>
            <person name="Platzer M."/>
            <person name="Groth M."/>
            <person name="Szafranski K."/>
            <person name="Schliwa M."/>
        </authorList>
    </citation>
    <scope>NUCLEOTIDE SEQUENCE [LARGE SCALE GENOMIC DNA]</scope>
</reference>
<protein>
    <recommendedName>
        <fullName evidence="4">Smr domain-containing protein</fullName>
    </recommendedName>
</protein>
<dbReference type="InterPro" id="IPR011990">
    <property type="entry name" value="TPR-like_helical_dom_sf"/>
</dbReference>
<name>X6M0H1_RETFI</name>
<dbReference type="AlphaFoldDB" id="X6M0H1"/>
<dbReference type="SUPFAM" id="SSF160443">
    <property type="entry name" value="SMR domain-like"/>
    <property type="match status" value="1"/>
</dbReference>
<keyword evidence="1" id="KW-0677">Repeat</keyword>
<dbReference type="PANTHER" id="PTHR47447">
    <property type="entry name" value="OS03G0856100 PROTEIN"/>
    <property type="match status" value="1"/>
</dbReference>
<keyword evidence="3" id="KW-1185">Reference proteome</keyword>
<dbReference type="Gene3D" id="1.25.40.10">
    <property type="entry name" value="Tetratricopeptide repeat domain"/>
    <property type="match status" value="2"/>
</dbReference>
<gene>
    <name evidence="2" type="ORF">RFI_30276</name>
</gene>
<dbReference type="Pfam" id="PF01535">
    <property type="entry name" value="PPR"/>
    <property type="match status" value="1"/>
</dbReference>
<accession>X6M0H1</accession>
<organism evidence="2 3">
    <name type="scientific">Reticulomyxa filosa</name>
    <dbReference type="NCBI Taxonomy" id="46433"/>
    <lineage>
        <taxon>Eukaryota</taxon>
        <taxon>Sar</taxon>
        <taxon>Rhizaria</taxon>
        <taxon>Retaria</taxon>
        <taxon>Foraminifera</taxon>
        <taxon>Monothalamids</taxon>
        <taxon>Reticulomyxidae</taxon>
        <taxon>Reticulomyxa</taxon>
    </lineage>
</organism>
<comment type="caution">
    <text evidence="2">The sequence shown here is derived from an EMBL/GenBank/DDBJ whole genome shotgun (WGS) entry which is preliminary data.</text>
</comment>
<dbReference type="InterPro" id="IPR002885">
    <property type="entry name" value="PPR_rpt"/>
</dbReference>
<sequence length="524" mass="61024">MNVDKKIRQQLLSIQYPQKKKRQTKISTKRQTELRNLEQRQYLKRLRGQTSSLMRAEDRGAEKEAIRLQTKQLQIAQNEQNINAVIHCINKVEDQNIEMDIVFCNTALDIFANSDNYSLANKYFEKWFQQNNNNNNNNKLIPSDVTLNIMIKSCKYRGLIKEAMKYFCRLKEKSAIAYTNILTVCAKALDWEQAEDIFYNDVMKRLRDNNAIVVLDDTLIGSMLNVYSKCRQMEKVGNFLHEVSQLLAKMGRRFRLNEVHCVNIMSGYLSINQPESALQFYSIIINSDIGIHTRRYHLLLEMKCVAHLQALSHLTNLGLHSKSDVDHYRQFLATFIHDLYPSSSSSSSSSERHPISVTDMNRLIRLFIYRRNRMWGPDIIADIQTLLFASPSSHHFNISQDYHIRSYRFHLIDFHGMSTEVAILVLRFVMAFHRRLLLRSIVHERISVVCGKGVHSSSTINAGSNVAKQAITLQNELMSWQVPIRLYRHPDDPALFFFDSHDLDLFFKTFPPLRIDFCPQLIPS</sequence>
<evidence type="ECO:0000313" key="3">
    <source>
        <dbReference type="Proteomes" id="UP000023152"/>
    </source>
</evidence>